<name>A0ABD6AGB5_9EURY</name>
<dbReference type="PANTHER" id="PTHR43284:SF1">
    <property type="entry name" value="ASPARAGINE SYNTHETASE"/>
    <property type="match status" value="1"/>
</dbReference>
<dbReference type="InterPro" id="IPR014729">
    <property type="entry name" value="Rossmann-like_a/b/a_fold"/>
</dbReference>
<dbReference type="AlphaFoldDB" id="A0ABD6AGB5"/>
<keyword evidence="3" id="KW-1185">Reference proteome</keyword>
<dbReference type="InterPro" id="IPR051786">
    <property type="entry name" value="ASN_synthetase/amidase"/>
</dbReference>
<reference evidence="2 3" key="1">
    <citation type="journal article" date="2019" name="Int. J. Syst. Evol. Microbiol.">
        <title>The Global Catalogue of Microorganisms (GCM) 10K type strain sequencing project: providing services to taxonomists for standard genome sequencing and annotation.</title>
        <authorList>
            <consortium name="The Broad Institute Genomics Platform"/>
            <consortium name="The Broad Institute Genome Sequencing Center for Infectious Disease"/>
            <person name="Wu L."/>
            <person name="Ma J."/>
        </authorList>
    </citation>
    <scope>NUCLEOTIDE SEQUENCE [LARGE SCALE GENOMIC DNA]</scope>
    <source>
        <strain evidence="2 3">PSR21</strain>
    </source>
</reference>
<dbReference type="InterPro" id="IPR029055">
    <property type="entry name" value="Ntn_hydrolases_N"/>
</dbReference>
<dbReference type="Gene3D" id="3.60.20.10">
    <property type="entry name" value="Glutamine Phosphoribosylpyrophosphate, subunit 1, domain 1"/>
    <property type="match status" value="1"/>
</dbReference>
<evidence type="ECO:0000313" key="2">
    <source>
        <dbReference type="EMBL" id="MFC7319227.1"/>
    </source>
</evidence>
<evidence type="ECO:0000313" key="3">
    <source>
        <dbReference type="Proteomes" id="UP001596547"/>
    </source>
</evidence>
<dbReference type="Pfam" id="PF13537">
    <property type="entry name" value="GATase_7"/>
    <property type="match status" value="1"/>
</dbReference>
<dbReference type="PANTHER" id="PTHR43284">
    <property type="entry name" value="ASPARAGINE SYNTHETASE (GLUTAMINE-HYDROLYZING)"/>
    <property type="match status" value="1"/>
</dbReference>
<protein>
    <submittedName>
        <fullName evidence="2">Asparagine synthase</fullName>
    </submittedName>
</protein>
<dbReference type="SUPFAM" id="SSF52402">
    <property type="entry name" value="Adenine nucleotide alpha hydrolases-like"/>
    <property type="match status" value="1"/>
</dbReference>
<accession>A0ABD6AGB5</accession>
<dbReference type="RefSeq" id="WP_276306824.1">
    <property type="nucleotide sequence ID" value="NZ_CP119994.1"/>
</dbReference>
<dbReference type="Gene3D" id="3.40.50.620">
    <property type="entry name" value="HUPs"/>
    <property type="match status" value="1"/>
</dbReference>
<evidence type="ECO:0000259" key="1">
    <source>
        <dbReference type="Pfam" id="PF13537"/>
    </source>
</evidence>
<gene>
    <name evidence="2" type="ORF">ACFQPE_20880</name>
</gene>
<dbReference type="GeneID" id="79317964"/>
<dbReference type="EMBL" id="JBHTBF010000004">
    <property type="protein sequence ID" value="MFC7319227.1"/>
    <property type="molecule type" value="Genomic_DNA"/>
</dbReference>
<sequence>MPGLCGALGSTGCDIDCLRDGLQWSGREVAFDAEEGDVRVSVAVHANEAGEQPARAPGGALVWLWGEVRGHDGPNGYVPVTGPDRERPAAYCADLYDRFGMEFLEGANGTFAGVVYDPRRDAVHLFSDRMGSHPVYYARTGDGLAFSSNVQSLAVAVNAAFEEAYLPEYFTTGRISGTRTPFVGVEEVPPSSVLTVDLATGDAATERYWTPRYRPVDRPFSAFVDAFVETFETVMDEYLDDDRRHGVLLSGGSDSRLLLAGAADRDPVAYHLSDWMSEEANVAERAAHAADCPFVWLKRDRDHHRRCLAENPSMMPFYGRFDQGHTTGFEDRLAEEVDVLVSGLYADVLFKATTLPNPTVDLGPLGGFTLPVERSTDSVEEYVERAAEPLPPFLDVPVTMEEVFEANVREAVGGIDHHGVVYPSLRELVSLREFYPMSNDPDLFYFGLTQSMPHWTPFLDNRMIDLALRFPIKYQLRRDVVNEAIARLSPALADVPHASTGVGLDRSFVTQYVGRYLTSMRRRHRRDEPDVPYYCHRPWVHGPELLRHDRFAIETILERRDLIEALPFLDWGGVLDCYRRHVNGENFYWELFMLLGFLEMPGVERLAGLRTADRPDSPPGVDVDITFEDVA</sequence>
<proteinExistence type="predicted"/>
<feature type="domain" description="Glutamine amidotransferase type-2" evidence="1">
    <location>
        <begin position="88"/>
        <end position="153"/>
    </location>
</feature>
<comment type="caution">
    <text evidence="2">The sequence shown here is derived from an EMBL/GenBank/DDBJ whole genome shotgun (WGS) entry which is preliminary data.</text>
</comment>
<dbReference type="InterPro" id="IPR017932">
    <property type="entry name" value="GATase_2_dom"/>
</dbReference>
<organism evidence="2 3">
    <name type="scientific">Halomarina halobia</name>
    <dbReference type="NCBI Taxonomy" id="3033386"/>
    <lineage>
        <taxon>Archaea</taxon>
        <taxon>Methanobacteriati</taxon>
        <taxon>Methanobacteriota</taxon>
        <taxon>Stenosarchaea group</taxon>
        <taxon>Halobacteria</taxon>
        <taxon>Halobacteriales</taxon>
        <taxon>Natronomonadaceae</taxon>
        <taxon>Halomarina</taxon>
    </lineage>
</organism>
<dbReference type="SUPFAM" id="SSF56235">
    <property type="entry name" value="N-terminal nucleophile aminohydrolases (Ntn hydrolases)"/>
    <property type="match status" value="1"/>
</dbReference>
<dbReference type="Proteomes" id="UP001596547">
    <property type="component" value="Unassembled WGS sequence"/>
</dbReference>